<feature type="compositionally biased region" description="Low complexity" evidence="1">
    <location>
        <begin position="264"/>
        <end position="277"/>
    </location>
</feature>
<dbReference type="AlphaFoldDB" id="A0A1B7LVS4"/>
<evidence type="ECO:0000313" key="3">
    <source>
        <dbReference type="Proteomes" id="UP000078292"/>
    </source>
</evidence>
<evidence type="ECO:0000256" key="1">
    <source>
        <dbReference type="SAM" id="MobiDB-lite"/>
    </source>
</evidence>
<protein>
    <recommendedName>
        <fullName evidence="4">DUF5642 domain-containing protein</fullName>
    </recommendedName>
</protein>
<name>A0A1B7LVS4_9MICC</name>
<dbReference type="Proteomes" id="UP000078292">
    <property type="component" value="Unassembled WGS sequence"/>
</dbReference>
<feature type="region of interest" description="Disordered" evidence="1">
    <location>
        <begin position="43"/>
        <end position="62"/>
    </location>
</feature>
<accession>A0A1B7LVS4</accession>
<comment type="caution">
    <text evidence="2">The sequence shown here is derived from an EMBL/GenBank/DDBJ whole genome shotgun (WGS) entry which is preliminary data.</text>
</comment>
<keyword evidence="3" id="KW-1185">Reference proteome</keyword>
<evidence type="ECO:0008006" key="4">
    <source>
        <dbReference type="Google" id="ProtNLM"/>
    </source>
</evidence>
<sequence length="277" mass="28931">MWVAAGTGQACIVEGVMFVKRSVLRLAALAGVGIVGLAGCASDDGEQPDSAPTDDNATATSPAAPEVDLEQFAAALVTDTQLVGVAQDPPIEGFVDDPVTMYLTLSEFEPAGRCASLLEELNSFSAPAVGGISAKFIREVPDRSEGSATDATRGAAVETMIFETTELTEPMAIYREIPNACETLTSSEVEGAEATFTKIPGLDALHLEISDGQDVESLAVGGSSVNGRFHMYMTAEQVTLEQAQDMFGAQAEKLQDTFRDRVDSAATPSATAEPSAE</sequence>
<dbReference type="STRING" id="1837282.A6F49_14730"/>
<reference evidence="2 3" key="1">
    <citation type="submission" date="2016-04" db="EMBL/GenBank/DDBJ databases">
        <title>First whole genome shotgun sequence of the bacterium Enteractinococcus sp. strain UASWS1574.</title>
        <authorList>
            <person name="Crovadore J."/>
            <person name="Chablais R."/>
            <person name="Lefort F."/>
        </authorList>
    </citation>
    <scope>NUCLEOTIDE SEQUENCE [LARGE SCALE GENOMIC DNA]</scope>
    <source>
        <strain evidence="2 3">UASWS1574</strain>
    </source>
</reference>
<proteinExistence type="predicted"/>
<organism evidence="2 3">
    <name type="scientific">Enteractinococcus helveticum</name>
    <dbReference type="NCBI Taxonomy" id="1837282"/>
    <lineage>
        <taxon>Bacteria</taxon>
        <taxon>Bacillati</taxon>
        <taxon>Actinomycetota</taxon>
        <taxon>Actinomycetes</taxon>
        <taxon>Micrococcales</taxon>
        <taxon>Micrococcaceae</taxon>
    </lineage>
</organism>
<dbReference type="EMBL" id="LXEY01000022">
    <property type="protein sequence ID" value="OAV59145.1"/>
    <property type="molecule type" value="Genomic_DNA"/>
</dbReference>
<feature type="region of interest" description="Disordered" evidence="1">
    <location>
        <begin position="258"/>
        <end position="277"/>
    </location>
</feature>
<evidence type="ECO:0000313" key="2">
    <source>
        <dbReference type="EMBL" id="OAV59145.1"/>
    </source>
</evidence>
<gene>
    <name evidence="2" type="ORF">A6F49_14730</name>
</gene>